<comment type="caution">
    <text evidence="8">The sequence shown here is derived from an EMBL/GenBank/DDBJ whole genome shotgun (WGS) entry which is preliminary data.</text>
</comment>
<keyword evidence="9" id="KW-1185">Reference proteome</keyword>
<dbReference type="PANTHER" id="PTHR33567:SF3">
    <property type="entry name" value="CHROMATE ION TRANSPORTER (EUROFUNG)"/>
    <property type="match status" value="1"/>
</dbReference>
<dbReference type="GO" id="GO:0015109">
    <property type="term" value="F:chromate transmembrane transporter activity"/>
    <property type="evidence" value="ECO:0007669"/>
    <property type="project" value="InterPro"/>
</dbReference>
<dbReference type="InterPro" id="IPR014047">
    <property type="entry name" value="Chr_Tranpt_l_chain"/>
</dbReference>
<dbReference type="RefSeq" id="WP_189485835.1">
    <property type="nucleotide sequence ID" value="NZ_BMZB01000001.1"/>
</dbReference>
<dbReference type="GO" id="GO:0005886">
    <property type="term" value="C:plasma membrane"/>
    <property type="evidence" value="ECO:0007669"/>
    <property type="project" value="UniProtKB-SubCell"/>
</dbReference>
<evidence type="ECO:0000313" key="8">
    <source>
        <dbReference type="EMBL" id="GGZ30526.1"/>
    </source>
</evidence>
<evidence type="ECO:0000256" key="7">
    <source>
        <dbReference type="SAM" id="Phobius"/>
    </source>
</evidence>
<dbReference type="EMBL" id="BMZB01000001">
    <property type="protein sequence ID" value="GGZ30526.1"/>
    <property type="molecule type" value="Genomic_DNA"/>
</dbReference>
<organism evidence="8 9">
    <name type="scientific">Asticcacaulis endophyticus</name>
    <dbReference type="NCBI Taxonomy" id="1395890"/>
    <lineage>
        <taxon>Bacteria</taxon>
        <taxon>Pseudomonadati</taxon>
        <taxon>Pseudomonadota</taxon>
        <taxon>Alphaproteobacteria</taxon>
        <taxon>Caulobacterales</taxon>
        <taxon>Caulobacteraceae</taxon>
        <taxon>Asticcacaulis</taxon>
    </lineage>
</organism>
<evidence type="ECO:0000256" key="4">
    <source>
        <dbReference type="ARBA" id="ARBA00022692"/>
    </source>
</evidence>
<keyword evidence="3" id="KW-1003">Cell membrane</keyword>
<evidence type="ECO:0000313" key="9">
    <source>
        <dbReference type="Proteomes" id="UP000662572"/>
    </source>
</evidence>
<keyword evidence="4 7" id="KW-0812">Transmembrane</keyword>
<feature type="transmembrane region" description="Helical" evidence="7">
    <location>
        <begin position="196"/>
        <end position="213"/>
    </location>
</feature>
<evidence type="ECO:0000256" key="3">
    <source>
        <dbReference type="ARBA" id="ARBA00022475"/>
    </source>
</evidence>
<accession>A0A918US78</accession>
<evidence type="ECO:0000256" key="1">
    <source>
        <dbReference type="ARBA" id="ARBA00004651"/>
    </source>
</evidence>
<comment type="subcellular location">
    <subcellularLocation>
        <location evidence="1">Cell membrane</location>
        <topology evidence="1">Multi-pass membrane protein</topology>
    </subcellularLocation>
</comment>
<proteinExistence type="inferred from homology"/>
<dbReference type="Pfam" id="PF02417">
    <property type="entry name" value="Chromate_transp"/>
    <property type="match status" value="2"/>
</dbReference>
<feature type="transmembrane region" description="Helical" evidence="7">
    <location>
        <begin position="143"/>
        <end position="176"/>
    </location>
</feature>
<dbReference type="NCBIfam" id="TIGR00937">
    <property type="entry name" value="2A51"/>
    <property type="match status" value="1"/>
</dbReference>
<gene>
    <name evidence="8" type="ORF">GCM10011273_16070</name>
</gene>
<dbReference type="InterPro" id="IPR003370">
    <property type="entry name" value="Chromate_transpt"/>
</dbReference>
<evidence type="ECO:0000256" key="6">
    <source>
        <dbReference type="ARBA" id="ARBA00023136"/>
    </source>
</evidence>
<keyword evidence="5 7" id="KW-1133">Transmembrane helix</keyword>
<comment type="similarity">
    <text evidence="2">Belongs to the chromate ion transporter (CHR) (TC 2.A.51) family.</text>
</comment>
<protein>
    <submittedName>
        <fullName evidence="8">Chromate transporter</fullName>
    </submittedName>
</protein>
<reference evidence="8" key="1">
    <citation type="journal article" date="2014" name="Int. J. Syst. Evol. Microbiol.">
        <title>Complete genome sequence of Corynebacterium casei LMG S-19264T (=DSM 44701T), isolated from a smear-ripened cheese.</title>
        <authorList>
            <consortium name="US DOE Joint Genome Institute (JGI-PGF)"/>
            <person name="Walter F."/>
            <person name="Albersmeier A."/>
            <person name="Kalinowski J."/>
            <person name="Ruckert C."/>
        </authorList>
    </citation>
    <scope>NUCLEOTIDE SEQUENCE</scope>
    <source>
        <strain evidence="8">KCTC 32296</strain>
    </source>
</reference>
<dbReference type="Proteomes" id="UP000662572">
    <property type="component" value="Unassembled WGS sequence"/>
</dbReference>
<feature type="transmembrane region" description="Helical" evidence="7">
    <location>
        <begin position="377"/>
        <end position="396"/>
    </location>
</feature>
<feature type="transmembrane region" description="Helical" evidence="7">
    <location>
        <begin position="225"/>
        <end position="244"/>
    </location>
</feature>
<evidence type="ECO:0000256" key="5">
    <source>
        <dbReference type="ARBA" id="ARBA00022989"/>
    </source>
</evidence>
<dbReference type="PANTHER" id="PTHR33567">
    <property type="entry name" value="CHROMATE ION TRANSPORTER (EUROFUNG)"/>
    <property type="match status" value="1"/>
</dbReference>
<reference evidence="8" key="2">
    <citation type="submission" date="2020-09" db="EMBL/GenBank/DDBJ databases">
        <authorList>
            <person name="Sun Q."/>
            <person name="Kim S."/>
        </authorList>
    </citation>
    <scope>NUCLEOTIDE SEQUENCE</scope>
    <source>
        <strain evidence="8">KCTC 32296</strain>
    </source>
</reference>
<sequence length="397" mass="40803">MPSPTRLWETFSVSLRLGLTSFGGPIAHLGYFENTYVRRLNWLTPQAYGEIVTLCQLLPGPASSQANFLIGWQRAGALGALLSWIGFTLPSALLMYGLAVAAPHMNGELAAPIFHALKLVAVCVVAQAVWSMGRKLCPDVQRLLIAGVCGLGVVMIGGVWAQVGAIAVAALAGLILCRATEVATTGLSLPISRNTGLIALGVFAVFMVGLPFVASHDRLLGLIDIHYRAGALVFGGGHVVLPLLHEPMVANGLISDADFLSGYGGAQAVPGPLFTLAAYLGAMSAPAGAAPLWALSVLIALSLPGLLLAIAGAPLWAWIRSHPAAQTALMGINAGVVGILAAALYSPVGTSAILSPRDALIAVAGVFALERLKTPPLMVVGAIIAICVAGEIVNAVV</sequence>
<feature type="transmembrane region" description="Helical" evidence="7">
    <location>
        <begin position="328"/>
        <end position="348"/>
    </location>
</feature>
<feature type="transmembrane region" description="Helical" evidence="7">
    <location>
        <begin position="109"/>
        <end position="131"/>
    </location>
</feature>
<dbReference type="PIRSF" id="PIRSF004810">
    <property type="entry name" value="ChrA"/>
    <property type="match status" value="1"/>
</dbReference>
<feature type="transmembrane region" description="Helical" evidence="7">
    <location>
        <begin position="292"/>
        <end position="316"/>
    </location>
</feature>
<evidence type="ECO:0000256" key="2">
    <source>
        <dbReference type="ARBA" id="ARBA00005262"/>
    </source>
</evidence>
<name>A0A918US78_9CAUL</name>
<dbReference type="AlphaFoldDB" id="A0A918US78"/>
<feature type="transmembrane region" description="Helical" evidence="7">
    <location>
        <begin position="75"/>
        <end position="97"/>
    </location>
</feature>
<keyword evidence="6 7" id="KW-0472">Membrane</keyword>